<dbReference type="Proteomes" id="UP001158066">
    <property type="component" value="Unassembled WGS sequence"/>
</dbReference>
<accession>A0AA45WSZ7</accession>
<reference evidence="3" key="1">
    <citation type="submission" date="2017-05" db="EMBL/GenBank/DDBJ databases">
        <authorList>
            <person name="Varghese N."/>
            <person name="Submissions S."/>
        </authorList>
    </citation>
    <scope>NUCLEOTIDE SEQUENCE</scope>
    <source>
        <strain evidence="3">Su22</strain>
    </source>
</reference>
<name>A0AA45WSZ7_9CLOT</name>
<protein>
    <submittedName>
        <fullName evidence="3">Uncharacterized protein</fullName>
    </submittedName>
</protein>
<proteinExistence type="predicted"/>
<keyword evidence="2" id="KW-0472">Membrane</keyword>
<evidence type="ECO:0000313" key="4">
    <source>
        <dbReference type="Proteomes" id="UP001158066"/>
    </source>
</evidence>
<evidence type="ECO:0000256" key="2">
    <source>
        <dbReference type="SAM" id="Phobius"/>
    </source>
</evidence>
<evidence type="ECO:0000256" key="1">
    <source>
        <dbReference type="SAM" id="MobiDB-lite"/>
    </source>
</evidence>
<organism evidence="3 4">
    <name type="scientific">Anoxynatronum buryatiense</name>
    <dbReference type="NCBI Taxonomy" id="489973"/>
    <lineage>
        <taxon>Bacteria</taxon>
        <taxon>Bacillati</taxon>
        <taxon>Bacillota</taxon>
        <taxon>Clostridia</taxon>
        <taxon>Eubacteriales</taxon>
        <taxon>Clostridiaceae</taxon>
        <taxon>Anoxynatronum</taxon>
    </lineage>
</organism>
<keyword evidence="2" id="KW-1133">Transmembrane helix</keyword>
<feature type="compositionally biased region" description="Basic and acidic residues" evidence="1">
    <location>
        <begin position="88"/>
        <end position="115"/>
    </location>
</feature>
<keyword evidence="2" id="KW-0812">Transmembrane</keyword>
<dbReference type="EMBL" id="FXUF01000001">
    <property type="protein sequence ID" value="SMP40042.1"/>
    <property type="molecule type" value="Genomic_DNA"/>
</dbReference>
<sequence>MMEGVDGVRMTHWRRCGCLAGKTIFMAGVLLLLLLMMSCMTGCGIEKEVEPAEEVTRETAAEQQVSEAVEEIHVPDELEAPDEAVESSDPKDFHEAGKAVDETDKIEATNSHSDDNESEGSKIIVSSEDYEPVEASEKEFREMTPRVQAEPGALIITGDGLENELVLNPSEWQLNHPWWTERYYSSNNNLGFHKIWLVKGYDLGSLLKEAGLKTDEDYLITFESADGVIYSEKWSSLQNRYYFSDLTTDTGQLIGPLIGFYRKEVFDAIEPQPPVHWQTQELTASDRDPQWPRLYMGQQQDHPSDINQPMFLRELVRIVVGQERKE</sequence>
<feature type="region of interest" description="Disordered" evidence="1">
    <location>
        <begin position="65"/>
        <end position="131"/>
    </location>
</feature>
<comment type="caution">
    <text evidence="3">The sequence shown here is derived from an EMBL/GenBank/DDBJ whole genome shotgun (WGS) entry which is preliminary data.</text>
</comment>
<feature type="compositionally biased region" description="Acidic residues" evidence="1">
    <location>
        <begin position="77"/>
        <end position="86"/>
    </location>
</feature>
<evidence type="ECO:0000313" key="3">
    <source>
        <dbReference type="EMBL" id="SMP40042.1"/>
    </source>
</evidence>
<feature type="transmembrane region" description="Helical" evidence="2">
    <location>
        <begin position="19"/>
        <end position="37"/>
    </location>
</feature>
<dbReference type="AlphaFoldDB" id="A0AA45WSZ7"/>
<keyword evidence="4" id="KW-1185">Reference proteome</keyword>
<gene>
    <name evidence="3" type="ORF">SAMN06296020_101321</name>
</gene>